<dbReference type="Pfam" id="PF23559">
    <property type="entry name" value="WHD_DRP"/>
    <property type="match status" value="1"/>
</dbReference>
<dbReference type="AlphaFoldDB" id="A0A8K1MI15"/>
<evidence type="ECO:0000259" key="8">
    <source>
        <dbReference type="Pfam" id="PF00931"/>
    </source>
</evidence>
<evidence type="ECO:0000256" key="5">
    <source>
        <dbReference type="ARBA" id="ARBA00022821"/>
    </source>
</evidence>
<dbReference type="InterPro" id="IPR032675">
    <property type="entry name" value="LRR_dom_sf"/>
</dbReference>
<evidence type="ECO:0000256" key="4">
    <source>
        <dbReference type="ARBA" id="ARBA00022741"/>
    </source>
</evidence>
<dbReference type="Gene3D" id="3.40.50.300">
    <property type="entry name" value="P-loop containing nucleotide triphosphate hydrolases"/>
    <property type="match status" value="1"/>
</dbReference>
<name>A0A8K1MI15_9POAL</name>
<dbReference type="SUPFAM" id="SSF52058">
    <property type="entry name" value="L domain-like"/>
    <property type="match status" value="1"/>
</dbReference>
<feature type="domain" description="Disease resistance R13L4/SHOC-2-like LRR" evidence="11">
    <location>
        <begin position="563"/>
        <end position="650"/>
    </location>
</feature>
<comment type="similarity">
    <text evidence="1">Belongs to the disease resistance NB-LRR family.</text>
</comment>
<dbReference type="InterPro" id="IPR058922">
    <property type="entry name" value="WHD_DRP"/>
</dbReference>
<keyword evidence="2" id="KW-0433">Leucine-rich repeat</keyword>
<keyword evidence="6" id="KW-0175">Coiled coil</keyword>
<dbReference type="InterPro" id="IPR042197">
    <property type="entry name" value="Apaf_helical"/>
</dbReference>
<dbReference type="InterPro" id="IPR044974">
    <property type="entry name" value="Disease_R_plants"/>
</dbReference>
<dbReference type="InterPro" id="IPR055414">
    <property type="entry name" value="LRR_R13L4/SHOC2-like"/>
</dbReference>
<feature type="domain" description="NB-ARC" evidence="8">
    <location>
        <begin position="172"/>
        <end position="344"/>
    </location>
</feature>
<keyword evidence="5" id="KW-0611">Plant defense</keyword>
<organism evidence="12">
    <name type="scientific">Dasypyrum villosum</name>
    <dbReference type="NCBI Taxonomy" id="40247"/>
    <lineage>
        <taxon>Eukaryota</taxon>
        <taxon>Viridiplantae</taxon>
        <taxon>Streptophyta</taxon>
        <taxon>Embryophyta</taxon>
        <taxon>Tracheophyta</taxon>
        <taxon>Spermatophyta</taxon>
        <taxon>Magnoliopsida</taxon>
        <taxon>Liliopsida</taxon>
        <taxon>Poales</taxon>
        <taxon>Poaceae</taxon>
        <taxon>BOP clade</taxon>
        <taxon>Pooideae</taxon>
        <taxon>Triticodae</taxon>
        <taxon>Triticeae</taxon>
        <taxon>Triticinae</taxon>
        <taxon>Dasypyrum</taxon>
    </lineage>
</organism>
<dbReference type="FunFam" id="1.10.10.10:FF:000322">
    <property type="entry name" value="Probable disease resistance protein At1g63360"/>
    <property type="match status" value="1"/>
</dbReference>
<feature type="domain" description="Disease resistance N-terminal" evidence="9">
    <location>
        <begin position="7"/>
        <end position="91"/>
    </location>
</feature>
<dbReference type="Pfam" id="PF18052">
    <property type="entry name" value="Rx_N"/>
    <property type="match status" value="1"/>
</dbReference>
<evidence type="ECO:0000259" key="11">
    <source>
        <dbReference type="Pfam" id="PF23598"/>
    </source>
</evidence>
<feature type="region of interest" description="Disordered" evidence="7">
    <location>
        <begin position="896"/>
        <end position="915"/>
    </location>
</feature>
<keyword evidence="3" id="KW-0677">Repeat</keyword>
<evidence type="ECO:0000259" key="10">
    <source>
        <dbReference type="Pfam" id="PF23559"/>
    </source>
</evidence>
<keyword evidence="4" id="KW-0547">Nucleotide-binding</keyword>
<dbReference type="Gene3D" id="3.80.10.10">
    <property type="entry name" value="Ribonuclease Inhibitor"/>
    <property type="match status" value="1"/>
</dbReference>
<proteinExistence type="evidence at transcript level"/>
<dbReference type="EMBL" id="MZ672963">
    <property type="protein sequence ID" value="UBY07562.1"/>
    <property type="molecule type" value="mRNA"/>
</dbReference>
<protein>
    <submittedName>
        <fullName evidence="12">NBS-LRR disease resistance protein</fullName>
    </submittedName>
</protein>
<feature type="domain" description="Disease resistance protein winged helix" evidence="10">
    <location>
        <begin position="433"/>
        <end position="502"/>
    </location>
</feature>
<evidence type="ECO:0000256" key="2">
    <source>
        <dbReference type="ARBA" id="ARBA00022614"/>
    </source>
</evidence>
<evidence type="ECO:0000256" key="3">
    <source>
        <dbReference type="ARBA" id="ARBA00022737"/>
    </source>
</evidence>
<dbReference type="InterPro" id="IPR036388">
    <property type="entry name" value="WH-like_DNA-bd_sf"/>
</dbReference>
<evidence type="ECO:0000256" key="6">
    <source>
        <dbReference type="ARBA" id="ARBA00023054"/>
    </source>
</evidence>
<accession>A0A8K1MI15</accession>
<dbReference type="CDD" id="cd14798">
    <property type="entry name" value="RX-CC_like"/>
    <property type="match status" value="1"/>
</dbReference>
<dbReference type="Pfam" id="PF00931">
    <property type="entry name" value="NB-ARC"/>
    <property type="match status" value="1"/>
</dbReference>
<dbReference type="PANTHER" id="PTHR23155">
    <property type="entry name" value="DISEASE RESISTANCE PROTEIN RP"/>
    <property type="match status" value="1"/>
</dbReference>
<dbReference type="GO" id="GO:0043531">
    <property type="term" value="F:ADP binding"/>
    <property type="evidence" value="ECO:0007669"/>
    <property type="project" value="InterPro"/>
</dbReference>
<dbReference type="InterPro" id="IPR027417">
    <property type="entry name" value="P-loop_NTPase"/>
</dbReference>
<dbReference type="FunFam" id="3.40.50.300:FF:001091">
    <property type="entry name" value="Probable disease resistance protein At1g61300"/>
    <property type="match status" value="1"/>
</dbReference>
<dbReference type="Gene3D" id="1.10.8.430">
    <property type="entry name" value="Helical domain of apoptotic protease-activating factors"/>
    <property type="match status" value="1"/>
</dbReference>
<sequence>MAESAYSIVLSNVNTLAIRETTLLCGVTLEVEFLKDELKRLQGFLRDADSKRRLGDEDIVVLVSQIRDVGYEADNAIEGVDHLHKRNRLKKGFMGAIARYARLPSDLTTLLNVRVEIERIKRKISEIAESANRLKIVDLGNIPIENAHVDDEFQLDYRKHQNFEEIVLVGFEGEYEEIMEKLVYTEKSLSTISIVAIGGAGKTALARKVFTSFRVQEHFRKTAWVTVSQKYKGIDLLKHIMKQIMGSGDESIDKLNEYEVAQKIHDFLLQTKCLVVLDDVWETDTWEQLNRSIRAFPDAANGSRILITTRKDIANNVQMPIHAHPLKKLDEEKSWHLLSSKALPSYRRSVIHDVDEFEKLGRKLAKKCDGLPLALAVLGGYLSKNLNAQEWSDILLDWPSTRNEQMVRNIVARSYKDLPNHCLRSCFLYIASYPKDYIIDVPRLIKLWIAEGFIPHIPKHKLEETARKYVAELAQRSLVEVVETSRAHGCIETIRIHDILHDWCAEEARQDGFLDVKNETTGQVGAPSSSNNLVSYRSSFQSFSNEILPATTLVRTLFGFELESASIPKLRFLRVLNIEDSTLKDFSTVIGGCIHLRFLRLGHCEGVVLPSTIGQLLYLQTIDLRDSYLESQVPKSLWDIPSLRNVYLDDGFSPPPPAKSVGLHHQELQTLFLGISHVGTKWCYHDMVIFLGQMNQLTSLSLMIFPMPTEVFNLFANMPHLVDITLVEFGVLDKLPHEFPQSVRRLVLYADVIRQDPMPILEKLPCLVVLKLQGYEGKTMSCSAQGFPQLQELELHRFSVEEWRTEEGTMAKLSILTLWECEKMVKLCEELLDLSYLNHVTLAERRGSISHLQNLWRARHSESKLFEELPHGEEALPRGSSASIWITPLKASRCKEHWKPSAPPVSTAQQSPPST</sequence>
<dbReference type="InterPro" id="IPR038005">
    <property type="entry name" value="RX-like_CC"/>
</dbReference>
<evidence type="ECO:0000259" key="9">
    <source>
        <dbReference type="Pfam" id="PF18052"/>
    </source>
</evidence>
<dbReference type="GO" id="GO:0002758">
    <property type="term" value="P:innate immune response-activating signaling pathway"/>
    <property type="evidence" value="ECO:0007669"/>
    <property type="project" value="UniProtKB-ARBA"/>
</dbReference>
<dbReference type="InterPro" id="IPR002182">
    <property type="entry name" value="NB-ARC"/>
</dbReference>
<dbReference type="GO" id="GO:0042742">
    <property type="term" value="P:defense response to bacterium"/>
    <property type="evidence" value="ECO:0007669"/>
    <property type="project" value="UniProtKB-ARBA"/>
</dbReference>
<dbReference type="Gene3D" id="1.20.5.4130">
    <property type="match status" value="1"/>
</dbReference>
<reference evidence="12" key="1">
    <citation type="submission" date="2021-07" db="EMBL/GenBank/DDBJ databases">
        <title>Genome-wide identification of the NLR gene family in Haynaldia villosa by SMRT-RenSeq.</title>
        <authorList>
            <person name="Huang Z."/>
            <person name="Qiao F."/>
            <person name="Yang B."/>
            <person name="Liu J."/>
            <person name="Liu Y."/>
            <person name="Wulff B.B.H."/>
            <person name="Hu P."/>
            <person name="Lv Z."/>
            <person name="Zhang R."/>
            <person name="Chen P."/>
            <person name="Xing L."/>
            <person name="Cao A."/>
        </authorList>
    </citation>
    <scope>NUCLEOTIDE SEQUENCE</scope>
    <source>
        <strain evidence="12">Hv_Contig_1362_nlr_1</strain>
    </source>
</reference>
<feature type="compositionally biased region" description="Polar residues" evidence="7">
    <location>
        <begin position="904"/>
        <end position="915"/>
    </location>
</feature>
<dbReference type="PRINTS" id="PR00364">
    <property type="entry name" value="DISEASERSIST"/>
</dbReference>
<dbReference type="GO" id="GO:0009626">
    <property type="term" value="P:plant-type hypersensitive response"/>
    <property type="evidence" value="ECO:0007669"/>
    <property type="project" value="UniProtKB-ARBA"/>
</dbReference>
<evidence type="ECO:0000256" key="1">
    <source>
        <dbReference type="ARBA" id="ARBA00008894"/>
    </source>
</evidence>
<dbReference type="InterPro" id="IPR041118">
    <property type="entry name" value="Rx_N"/>
</dbReference>
<dbReference type="PANTHER" id="PTHR23155:SF968">
    <property type="entry name" value="NB-ARC DOMAIN CONTAINING PROTEIN, EXPRESSED"/>
    <property type="match status" value="1"/>
</dbReference>
<dbReference type="SUPFAM" id="SSF52540">
    <property type="entry name" value="P-loop containing nucleoside triphosphate hydrolases"/>
    <property type="match status" value="1"/>
</dbReference>
<evidence type="ECO:0000313" key="12">
    <source>
        <dbReference type="EMBL" id="UBY07562.1"/>
    </source>
</evidence>
<dbReference type="Pfam" id="PF23598">
    <property type="entry name" value="LRR_14"/>
    <property type="match status" value="1"/>
</dbReference>
<dbReference type="Gene3D" id="1.10.10.10">
    <property type="entry name" value="Winged helix-like DNA-binding domain superfamily/Winged helix DNA-binding domain"/>
    <property type="match status" value="1"/>
</dbReference>
<evidence type="ECO:0000256" key="7">
    <source>
        <dbReference type="SAM" id="MobiDB-lite"/>
    </source>
</evidence>